<evidence type="ECO:0000313" key="2">
    <source>
        <dbReference type="Proteomes" id="UP000676428"/>
    </source>
</evidence>
<name>A0ABX8DHL1_9GAMM</name>
<dbReference type="EMBL" id="CP074572">
    <property type="protein sequence ID" value="QVK23964.1"/>
    <property type="molecule type" value="Genomic_DNA"/>
</dbReference>
<gene>
    <name evidence="1" type="ORF">KHX94_04815</name>
</gene>
<organism evidence="1 2">
    <name type="scientific">Shewanella dokdonensis</name>
    <dbReference type="NCBI Taxonomy" id="712036"/>
    <lineage>
        <taxon>Bacteria</taxon>
        <taxon>Pseudomonadati</taxon>
        <taxon>Pseudomonadota</taxon>
        <taxon>Gammaproteobacteria</taxon>
        <taxon>Alteromonadales</taxon>
        <taxon>Shewanellaceae</taxon>
        <taxon>Shewanella</taxon>
    </lineage>
</organism>
<keyword evidence="2" id="KW-1185">Reference proteome</keyword>
<dbReference type="Proteomes" id="UP000676428">
    <property type="component" value="Chromosome"/>
</dbReference>
<dbReference type="RefSeq" id="WP_213682578.1">
    <property type="nucleotide sequence ID" value="NZ_CP074572.1"/>
</dbReference>
<evidence type="ECO:0000313" key="1">
    <source>
        <dbReference type="EMBL" id="QVK23964.1"/>
    </source>
</evidence>
<accession>A0ABX8DHL1</accession>
<proteinExistence type="predicted"/>
<reference evidence="1 2" key="1">
    <citation type="journal article" date="2012" name="Int. J. Syst. Evol. Microbiol.">
        <title>Shewanella dokdonensis sp. nov., isolated from seawater.</title>
        <authorList>
            <person name="Sung H.R."/>
            <person name="Yoon J.H."/>
            <person name="Ghim S.Y."/>
        </authorList>
    </citation>
    <scope>NUCLEOTIDE SEQUENCE [LARGE SCALE GENOMIC DNA]</scope>
    <source>
        <strain evidence="1 2">DSM 23626</strain>
    </source>
</reference>
<evidence type="ECO:0008006" key="3">
    <source>
        <dbReference type="Google" id="ProtNLM"/>
    </source>
</evidence>
<protein>
    <recommendedName>
        <fullName evidence="3">Secreted protein</fullName>
    </recommendedName>
</protein>
<sequence length="101" mass="11076">MLESALLLAVLLLGYLFRHRWLPNKQHKTTRQKVGTPAVSPFHAVSIECLKIPCNAASTLANKRFLPQDASSLPLRHVIIPTASVDIFTMKTAAPMTVTVA</sequence>